<dbReference type="InterPro" id="IPR026444">
    <property type="entry name" value="Secre_tail"/>
</dbReference>
<evidence type="ECO:0000313" key="3">
    <source>
        <dbReference type="EMBL" id="MCX2741158.1"/>
    </source>
</evidence>
<dbReference type="RefSeq" id="WP_266053268.1">
    <property type="nucleotide sequence ID" value="NZ_JAPFQO010000009.1"/>
</dbReference>
<sequence length="942" mass="101758">MNTKISNLSKRAGRAVVAQLFAYILFVLLPSTVSAQTYSGPLVITKGGTYKGNWESKDSEVAAVEIKTSEPVIIENSNIRGAGPLIRSLGNKINLTVRHTNGYGITPTPYKDYKKARRFLGIDVFKNVVVENCYMENTAGIYIGQSYEGNGTSSETIKIRYNIAKNIDGRVYGGTTFAQFVQFNFRKNISHAEVAWNQVINTPNNSAVEDNINIHNSRGTQSSPIRIHNNYIEGAFAIPAEGKSYSGGGIITDGDGDINTCPAYIEAHDNQLIGLGNYSMGIAGGNNIRYHHNRAVNAATFENGTKYSMYTSGLWSKDYYNKNTTFSNSVDNNVVGITAWGYNNNRNDISVAENADFTNNTFMPLSVAITKQTEKDEFSMWQSKLSKNGIVLGPNGSASSTPANQAPSVAITSPIANVSIAQGASIVIDANATDADGSVSKVEFYQGSVKLGEDTSAPFSYTWNNAPTGTYSLTAKAFDNAGATKTSSAVGIVVTNVASTPSLTETTTPVTNNGAGAIALEVWANVGGHNVSDIPVSQKPTSTKELTLFEAPSNVGDNYGQRIRGYITAPENGQYTFWISGDNNAELYLSNSEDPAGKKKLAYVNGWTNPREWTKYPSQQSVKVTLEAGKRYYVEALSKEEAGGDNLAVAWQMPSGAKEMPIAGSRLSLLGSSVVSSTPLIATGKIILEHWKGVNSESISDLPLSTTPSSTKELTLFEAPSNVGDNYGQRIRGYVVAPESGQYTFWISGDNHAELYLSNSEDPAGKKKLAYVNGWTNPREWTKYPSQQSVKVTLEAGKAYYIEALHVEGAGGDNLAVGWELPSGAKEMPIAGKRLAPLGESFESISAMKVSETADSDPFFAQTTAYPNPFRDVVTLTFGDKQVELAEVTVLDQTGRVVYKESKLELVNNELSINLANLKTGMYILKYTDKAGKSDSIKIVKE</sequence>
<feature type="domain" description="PA14" evidence="2">
    <location>
        <begin position="513"/>
        <end position="665"/>
    </location>
</feature>
<gene>
    <name evidence="3" type="ORF">OO017_14460</name>
</gene>
<dbReference type="EMBL" id="JAPFQO010000009">
    <property type="protein sequence ID" value="MCX2741158.1"/>
    <property type="molecule type" value="Genomic_DNA"/>
</dbReference>
<evidence type="ECO:0000259" key="2">
    <source>
        <dbReference type="PROSITE" id="PS51820"/>
    </source>
</evidence>
<dbReference type="InterPro" id="IPR006626">
    <property type="entry name" value="PbH1"/>
</dbReference>
<organism evidence="3 4">
    <name type="scientific">Pontibacter anaerobius</name>
    <dbReference type="NCBI Taxonomy" id="2993940"/>
    <lineage>
        <taxon>Bacteria</taxon>
        <taxon>Pseudomonadati</taxon>
        <taxon>Bacteroidota</taxon>
        <taxon>Cytophagia</taxon>
        <taxon>Cytophagales</taxon>
        <taxon>Hymenobacteraceae</taxon>
        <taxon>Pontibacter</taxon>
    </lineage>
</organism>
<dbReference type="InterPro" id="IPR011050">
    <property type="entry name" value="Pectin_lyase_fold/virulence"/>
</dbReference>
<dbReference type="InterPro" id="IPR052387">
    <property type="entry name" value="Fibrocystin"/>
</dbReference>
<dbReference type="Proteomes" id="UP001207228">
    <property type="component" value="Unassembled WGS sequence"/>
</dbReference>
<dbReference type="Gene3D" id="2.60.40.10">
    <property type="entry name" value="Immunoglobulins"/>
    <property type="match status" value="1"/>
</dbReference>
<dbReference type="PANTHER" id="PTHR46769:SF2">
    <property type="entry name" value="FIBROCYSTIN-L ISOFORM 2 PRECURSOR-RELATED"/>
    <property type="match status" value="1"/>
</dbReference>
<dbReference type="InterPro" id="IPR011658">
    <property type="entry name" value="PA14_dom"/>
</dbReference>
<keyword evidence="1" id="KW-0732">Signal</keyword>
<dbReference type="Pfam" id="PF17957">
    <property type="entry name" value="Big_7"/>
    <property type="match status" value="1"/>
</dbReference>
<dbReference type="SMART" id="SM00710">
    <property type="entry name" value="PbH1"/>
    <property type="match status" value="5"/>
</dbReference>
<reference evidence="3 4" key="1">
    <citation type="submission" date="2022-11" db="EMBL/GenBank/DDBJ databases">
        <title>The characterization of three novel Bacteroidetes species and genomic analysis of their roles in tidal elemental geochemical cycles.</title>
        <authorList>
            <person name="Ma K.-J."/>
        </authorList>
    </citation>
    <scope>NUCLEOTIDE SEQUENCE [LARGE SCALE GENOMIC DNA]</scope>
    <source>
        <strain evidence="3 4">M82</strain>
    </source>
</reference>
<accession>A0ABT3RH53</accession>
<dbReference type="Pfam" id="PF18962">
    <property type="entry name" value="Por_Secre_tail"/>
    <property type="match status" value="1"/>
</dbReference>
<dbReference type="SUPFAM" id="SSF56988">
    <property type="entry name" value="Anthrax protective antigen"/>
    <property type="match status" value="2"/>
</dbReference>
<evidence type="ECO:0000256" key="1">
    <source>
        <dbReference type="ARBA" id="ARBA00022729"/>
    </source>
</evidence>
<dbReference type="InterPro" id="IPR013783">
    <property type="entry name" value="Ig-like_fold"/>
</dbReference>
<keyword evidence="4" id="KW-1185">Reference proteome</keyword>
<dbReference type="InterPro" id="IPR037524">
    <property type="entry name" value="PA14/GLEYA"/>
</dbReference>
<protein>
    <submittedName>
        <fullName evidence="3">PA14 domain-containing protein</fullName>
    </submittedName>
</protein>
<dbReference type="Pfam" id="PF07691">
    <property type="entry name" value="PA14"/>
    <property type="match status" value="2"/>
</dbReference>
<name>A0ABT3RH53_9BACT</name>
<comment type="caution">
    <text evidence="3">The sequence shown here is derived from an EMBL/GenBank/DDBJ whole genome shotgun (WGS) entry which is preliminary data.</text>
</comment>
<evidence type="ECO:0000313" key="4">
    <source>
        <dbReference type="Proteomes" id="UP001207228"/>
    </source>
</evidence>
<dbReference type="PROSITE" id="PS51820">
    <property type="entry name" value="PA14"/>
    <property type="match status" value="2"/>
</dbReference>
<dbReference type="SMART" id="SM00758">
    <property type="entry name" value="PA14"/>
    <property type="match status" value="2"/>
</dbReference>
<feature type="domain" description="PA14" evidence="2">
    <location>
        <begin position="681"/>
        <end position="833"/>
    </location>
</feature>
<dbReference type="SUPFAM" id="SSF51126">
    <property type="entry name" value="Pectin lyase-like"/>
    <property type="match status" value="1"/>
</dbReference>
<proteinExistence type="predicted"/>
<dbReference type="PANTHER" id="PTHR46769">
    <property type="entry name" value="POLYCYSTIC KIDNEY AND HEPATIC DISEASE 1 (AUTOSOMAL RECESSIVE)-LIKE 1"/>
    <property type="match status" value="1"/>
</dbReference>
<dbReference type="NCBIfam" id="TIGR04183">
    <property type="entry name" value="Por_Secre_tail"/>
    <property type="match status" value="1"/>
</dbReference>
<dbReference type="Gene3D" id="2.60.120.1560">
    <property type="match status" value="2"/>
</dbReference>